<feature type="domain" description="N-acetyltransferase" evidence="2">
    <location>
        <begin position="1"/>
        <end position="147"/>
    </location>
</feature>
<proteinExistence type="predicted"/>
<dbReference type="Gene3D" id="3.40.630.30">
    <property type="match status" value="1"/>
</dbReference>
<protein>
    <submittedName>
        <fullName evidence="3">Acetyltransferase (GNAT) family protein</fullName>
    </submittedName>
</protein>
<feature type="region of interest" description="Disordered" evidence="1">
    <location>
        <begin position="171"/>
        <end position="198"/>
    </location>
</feature>
<dbReference type="EMBL" id="FNIA01000007">
    <property type="protein sequence ID" value="SDM79135.1"/>
    <property type="molecule type" value="Genomic_DNA"/>
</dbReference>
<dbReference type="Pfam" id="PF00583">
    <property type="entry name" value="Acetyltransf_1"/>
    <property type="match status" value="1"/>
</dbReference>
<name>A0A1G9W4Z7_9EURY</name>
<dbReference type="SUPFAM" id="SSF55729">
    <property type="entry name" value="Acyl-CoA N-acyltransferases (Nat)"/>
    <property type="match status" value="1"/>
</dbReference>
<dbReference type="InterPro" id="IPR000182">
    <property type="entry name" value="GNAT_dom"/>
</dbReference>
<evidence type="ECO:0000259" key="2">
    <source>
        <dbReference type="PROSITE" id="PS51186"/>
    </source>
</evidence>
<dbReference type="CDD" id="cd04301">
    <property type="entry name" value="NAT_SF"/>
    <property type="match status" value="1"/>
</dbReference>
<keyword evidence="3" id="KW-0808">Transferase</keyword>
<dbReference type="GO" id="GO:0016747">
    <property type="term" value="F:acyltransferase activity, transferring groups other than amino-acyl groups"/>
    <property type="evidence" value="ECO:0007669"/>
    <property type="project" value="InterPro"/>
</dbReference>
<dbReference type="RefSeq" id="WP_245707675.1">
    <property type="nucleotide sequence ID" value="NZ_FNIA01000007.1"/>
</dbReference>
<dbReference type="STRING" id="996166.SAMN05192554_107138"/>
<gene>
    <name evidence="3" type="ORF">SAMN05192554_107138</name>
</gene>
<evidence type="ECO:0000313" key="4">
    <source>
        <dbReference type="Proteomes" id="UP000199370"/>
    </source>
</evidence>
<evidence type="ECO:0000256" key="1">
    <source>
        <dbReference type="SAM" id="MobiDB-lite"/>
    </source>
</evidence>
<dbReference type="InterPro" id="IPR016181">
    <property type="entry name" value="Acyl_CoA_acyltransferase"/>
</dbReference>
<dbReference type="AlphaFoldDB" id="A0A1G9W4Z7"/>
<evidence type="ECO:0000313" key="3">
    <source>
        <dbReference type="EMBL" id="SDM79135.1"/>
    </source>
</evidence>
<dbReference type="PROSITE" id="PS51186">
    <property type="entry name" value="GNAT"/>
    <property type="match status" value="1"/>
</dbReference>
<sequence>MSDVELAVLGWPEDGPTLRLDYRRFSYAGKFVMSSTGKAVVRDAGVDPDAGGEYDDHVLAAVAFNEDRTDPEALWLRYVTVREDQRGEGLGPRLVRFAYDRARERGYERVRIAVNNPYSYEALYRAGFGFTGDETGLAELVLERPGDRSADRYRAGLDVLGRRDDLSAGEREFVARKRERGPPATGDGGDTPDRDRQD</sequence>
<reference evidence="3 4" key="1">
    <citation type="submission" date="2016-10" db="EMBL/GenBank/DDBJ databases">
        <authorList>
            <person name="de Groot N.N."/>
        </authorList>
    </citation>
    <scope>NUCLEOTIDE SEQUENCE [LARGE SCALE GENOMIC DNA]</scope>
    <source>
        <strain evidence="4">EB21,IBRC-M 10013,KCTC 4048</strain>
    </source>
</reference>
<accession>A0A1G9W4Z7</accession>
<keyword evidence="4" id="KW-1185">Reference proteome</keyword>
<organism evidence="3 4">
    <name type="scientific">Haloarchaeobius iranensis</name>
    <dbReference type="NCBI Taxonomy" id="996166"/>
    <lineage>
        <taxon>Archaea</taxon>
        <taxon>Methanobacteriati</taxon>
        <taxon>Methanobacteriota</taxon>
        <taxon>Stenosarchaea group</taxon>
        <taxon>Halobacteria</taxon>
        <taxon>Halobacteriales</taxon>
        <taxon>Halorubellaceae</taxon>
        <taxon>Haloarchaeobius</taxon>
    </lineage>
</organism>
<dbReference type="Proteomes" id="UP000199370">
    <property type="component" value="Unassembled WGS sequence"/>
</dbReference>